<dbReference type="EMBL" id="JARQWQ010000043">
    <property type="protein sequence ID" value="KAK2558754.1"/>
    <property type="molecule type" value="Genomic_DNA"/>
</dbReference>
<name>A0AAD9V2D7_ACRCE</name>
<accession>A0AAD9V2D7</accession>
<evidence type="ECO:0000313" key="1">
    <source>
        <dbReference type="EMBL" id="KAK2558754.1"/>
    </source>
</evidence>
<comment type="caution">
    <text evidence="1">The sequence shown here is derived from an EMBL/GenBank/DDBJ whole genome shotgun (WGS) entry which is preliminary data.</text>
</comment>
<dbReference type="AlphaFoldDB" id="A0AAD9V2D7"/>
<reference evidence="1" key="1">
    <citation type="journal article" date="2023" name="G3 (Bethesda)">
        <title>Whole genome assembly and annotation of the endangered Caribbean coral Acropora cervicornis.</title>
        <authorList>
            <person name="Selwyn J.D."/>
            <person name="Vollmer S.V."/>
        </authorList>
    </citation>
    <scope>NUCLEOTIDE SEQUENCE</scope>
    <source>
        <strain evidence="1">K2</strain>
    </source>
</reference>
<organism evidence="1 2">
    <name type="scientific">Acropora cervicornis</name>
    <name type="common">Staghorn coral</name>
    <dbReference type="NCBI Taxonomy" id="6130"/>
    <lineage>
        <taxon>Eukaryota</taxon>
        <taxon>Metazoa</taxon>
        <taxon>Cnidaria</taxon>
        <taxon>Anthozoa</taxon>
        <taxon>Hexacorallia</taxon>
        <taxon>Scleractinia</taxon>
        <taxon>Astrocoeniina</taxon>
        <taxon>Acroporidae</taxon>
        <taxon>Acropora</taxon>
    </lineage>
</organism>
<sequence>MMYALSKLNRQNEQTWVNLQKRLNEVQFSYKKLFPNSDVHEFLKNKAVSVGSCEGYFIPSLLTTTAFLLASKGARVQTLTHNQPLNIFTILVGYPGTGKPSAIQHAA</sequence>
<dbReference type="Proteomes" id="UP001249851">
    <property type="component" value="Unassembled WGS sequence"/>
</dbReference>
<keyword evidence="2" id="KW-1185">Reference proteome</keyword>
<evidence type="ECO:0000313" key="2">
    <source>
        <dbReference type="Proteomes" id="UP001249851"/>
    </source>
</evidence>
<reference evidence="1" key="2">
    <citation type="journal article" date="2023" name="Science">
        <title>Genomic signatures of disease resistance in endangered staghorn corals.</title>
        <authorList>
            <person name="Vollmer S.V."/>
            <person name="Selwyn J.D."/>
            <person name="Despard B.A."/>
            <person name="Roesel C.L."/>
        </authorList>
    </citation>
    <scope>NUCLEOTIDE SEQUENCE</scope>
    <source>
        <strain evidence="1">K2</strain>
    </source>
</reference>
<proteinExistence type="predicted"/>
<gene>
    <name evidence="1" type="ORF">P5673_018963</name>
</gene>
<protein>
    <submittedName>
        <fullName evidence="1">Uncharacterized protein</fullName>
    </submittedName>
</protein>